<feature type="non-terminal residue" evidence="1">
    <location>
        <position position="169"/>
    </location>
</feature>
<sequence>VRVNSNDWLHKLGFVLPREYSDPDDETISIDKYADLGTIMRDTSCRSYARKPREQWLYLSHLAFPGFNTWDMAFNSVLEYVHAHPTLNQSGFHFATCGDTAGFLCGVWSTRYPALLHFKVEDDPPNPEDLEEGLTYSAQWGHLRPVTTRLIEFPLRNEFTGLPISAFPS</sequence>
<evidence type="ECO:0000313" key="2">
    <source>
        <dbReference type="Proteomes" id="UP000799764"/>
    </source>
</evidence>
<keyword evidence="2" id="KW-1185">Reference proteome</keyword>
<accession>A0A9P4UFE2</accession>
<protein>
    <submittedName>
        <fullName evidence="1">Uncharacterized protein</fullName>
    </submittedName>
</protein>
<reference evidence="1" key="1">
    <citation type="journal article" date="2020" name="Stud. Mycol.">
        <title>101 Dothideomycetes genomes: a test case for predicting lifestyles and emergence of pathogens.</title>
        <authorList>
            <person name="Haridas S."/>
            <person name="Albert R."/>
            <person name="Binder M."/>
            <person name="Bloem J."/>
            <person name="Labutti K."/>
            <person name="Salamov A."/>
            <person name="Andreopoulos B."/>
            <person name="Baker S."/>
            <person name="Barry K."/>
            <person name="Bills G."/>
            <person name="Bluhm B."/>
            <person name="Cannon C."/>
            <person name="Castanera R."/>
            <person name="Culley D."/>
            <person name="Daum C."/>
            <person name="Ezra D."/>
            <person name="Gonzalez J."/>
            <person name="Henrissat B."/>
            <person name="Kuo A."/>
            <person name="Liang C."/>
            <person name="Lipzen A."/>
            <person name="Lutzoni F."/>
            <person name="Magnuson J."/>
            <person name="Mondo S."/>
            <person name="Nolan M."/>
            <person name="Ohm R."/>
            <person name="Pangilinan J."/>
            <person name="Park H.-J."/>
            <person name="Ramirez L."/>
            <person name="Alfaro M."/>
            <person name="Sun H."/>
            <person name="Tritt A."/>
            <person name="Yoshinaga Y."/>
            <person name="Zwiers L.-H."/>
            <person name="Turgeon B."/>
            <person name="Goodwin S."/>
            <person name="Spatafora J."/>
            <person name="Crous P."/>
            <person name="Grigoriev I."/>
        </authorList>
    </citation>
    <scope>NUCLEOTIDE SEQUENCE</scope>
    <source>
        <strain evidence="1">CBS 690.94</strain>
    </source>
</reference>
<dbReference type="AlphaFoldDB" id="A0A9P4UFE2"/>
<feature type="non-terminal residue" evidence="1">
    <location>
        <position position="1"/>
    </location>
</feature>
<dbReference type="Proteomes" id="UP000799764">
    <property type="component" value="Unassembled WGS sequence"/>
</dbReference>
<dbReference type="OrthoDB" id="5015154at2759"/>
<dbReference type="EMBL" id="MU001497">
    <property type="protein sequence ID" value="KAF2447157.1"/>
    <property type="molecule type" value="Genomic_DNA"/>
</dbReference>
<gene>
    <name evidence="1" type="ORF">P171DRAFT_331170</name>
</gene>
<evidence type="ECO:0000313" key="1">
    <source>
        <dbReference type="EMBL" id="KAF2447157.1"/>
    </source>
</evidence>
<comment type="caution">
    <text evidence="1">The sequence shown here is derived from an EMBL/GenBank/DDBJ whole genome shotgun (WGS) entry which is preliminary data.</text>
</comment>
<organism evidence="1 2">
    <name type="scientific">Karstenula rhodostoma CBS 690.94</name>
    <dbReference type="NCBI Taxonomy" id="1392251"/>
    <lineage>
        <taxon>Eukaryota</taxon>
        <taxon>Fungi</taxon>
        <taxon>Dikarya</taxon>
        <taxon>Ascomycota</taxon>
        <taxon>Pezizomycotina</taxon>
        <taxon>Dothideomycetes</taxon>
        <taxon>Pleosporomycetidae</taxon>
        <taxon>Pleosporales</taxon>
        <taxon>Massarineae</taxon>
        <taxon>Didymosphaeriaceae</taxon>
        <taxon>Karstenula</taxon>
    </lineage>
</organism>
<proteinExistence type="predicted"/>
<name>A0A9P4UFE2_9PLEO</name>